<evidence type="ECO:0000313" key="3">
    <source>
        <dbReference type="EMBL" id="AXC16281.1"/>
    </source>
</evidence>
<dbReference type="PANTHER" id="PTHR37836:SF2">
    <property type="entry name" value="DUF4038 DOMAIN-CONTAINING PROTEIN"/>
    <property type="match status" value="1"/>
</dbReference>
<dbReference type="SUPFAM" id="SSF51445">
    <property type="entry name" value="(Trans)glycosidases"/>
    <property type="match status" value="1"/>
</dbReference>
<name>A0A2Z5GAZ7_9BACT</name>
<dbReference type="Pfam" id="PF12904">
    <property type="entry name" value="Collagen_bind_2"/>
    <property type="match status" value="1"/>
</dbReference>
<evidence type="ECO:0000313" key="4">
    <source>
        <dbReference type="Proteomes" id="UP000253606"/>
    </source>
</evidence>
<dbReference type="PANTHER" id="PTHR37836">
    <property type="entry name" value="LMO1036 PROTEIN"/>
    <property type="match status" value="1"/>
</dbReference>
<sequence>MAKRIDQRTNRRHQHAALSATCLGLLVMLGVGICVQAAPAQVAASGISAVYPVKVSDNKRYLVDQRGTPFLIVGDTPQGLMSRLSEKEADEYFANRQAHEFNTVGWIDVACAGHDFPTNLDASTPNGIRPFTGYLPGGKDFAHYDLSKPNEAYFSRLDKIVVLAGNHGILVFIDPIETIGWLPTLRNNGPAAARAYGEYLGSRYKRFPNVAWLNGNDFNTWKDVQDDSLVQAVSNGIRTTDPKHIQTVELNVFNSSSYDDPTWVPLAEINSTYAYSPTYIQMLHSYNQTPVAPTYLVEAHYDLEDAGKPPDYGYPPVLRREEYWTMLTGGTGQFYGNAYTWSFKSGWETHLDTPGVMQLTIWKKFFATLPWQDLVPDQDHSVLVAGMGNYGDLRTRVSQAEYSTAAKTSDGSIVVVYMPTARSITLNMASLKGAAYARWFDPTNGRYTTIRPEPFENQGIQQFTPPAKNHDRDSDWVLVLSTQRI</sequence>
<reference evidence="3 4" key="1">
    <citation type="journal article" date="2018" name="Front. Microbiol.">
        <title>Hydrolytic Capabilities as a Key to Environmental Success: Chitinolytic and Cellulolytic Acidobacteria From Acidic Sub-arctic Soils and Boreal Peatlands.</title>
        <authorList>
            <person name="Belova S.E."/>
            <person name="Ravin N.V."/>
            <person name="Pankratov T.A."/>
            <person name="Rakitin A.L."/>
            <person name="Ivanova A.A."/>
            <person name="Beletsky A.V."/>
            <person name="Mardanov A.V."/>
            <person name="Sinninghe Damste J.S."/>
            <person name="Dedysh S.N."/>
        </authorList>
    </citation>
    <scope>NUCLEOTIDE SEQUENCE [LARGE SCALE GENOMIC DNA]</scope>
    <source>
        <strain evidence="3 4">SBC82</strain>
        <plasmid evidence="4">pacpol4</plasmid>
    </source>
</reference>
<dbReference type="InterPro" id="IPR025277">
    <property type="entry name" value="Apiosidase-like_cat_dom"/>
</dbReference>
<evidence type="ECO:0000259" key="1">
    <source>
        <dbReference type="Pfam" id="PF12904"/>
    </source>
</evidence>
<dbReference type="EMBL" id="CP030843">
    <property type="protein sequence ID" value="AXC16281.1"/>
    <property type="molecule type" value="Genomic_DNA"/>
</dbReference>
<dbReference type="Proteomes" id="UP000253606">
    <property type="component" value="Plasmid pACPOL4"/>
</dbReference>
<dbReference type="InterPro" id="IPR024749">
    <property type="entry name" value="Collagen-bd_put"/>
</dbReference>
<dbReference type="KEGG" id="abas:ACPOL_7089"/>
<keyword evidence="4" id="KW-1185">Reference proteome</keyword>
<dbReference type="Gene3D" id="3.20.20.80">
    <property type="entry name" value="Glycosidases"/>
    <property type="match status" value="1"/>
</dbReference>
<accession>A0A2Z5GAZ7</accession>
<dbReference type="RefSeq" id="WP_161557702.1">
    <property type="nucleotide sequence ID" value="NZ_CP030843.1"/>
</dbReference>
<protein>
    <recommendedName>
        <fullName evidence="5">DUF4038 domain-containing protein</fullName>
    </recommendedName>
</protein>
<dbReference type="Pfam" id="PF13204">
    <property type="entry name" value="Apiosidase"/>
    <property type="match status" value="1"/>
</dbReference>
<dbReference type="AlphaFoldDB" id="A0A2Z5GAZ7"/>
<evidence type="ECO:0008006" key="5">
    <source>
        <dbReference type="Google" id="ProtNLM"/>
    </source>
</evidence>
<keyword evidence="3" id="KW-0614">Plasmid</keyword>
<feature type="domain" description="Putative collagen-binding" evidence="1">
    <location>
        <begin position="398"/>
        <end position="480"/>
    </location>
</feature>
<proteinExistence type="predicted"/>
<feature type="domain" description="Apiosidase-like catalytic" evidence="2">
    <location>
        <begin position="56"/>
        <end position="372"/>
    </location>
</feature>
<gene>
    <name evidence="3" type="ORF">ACPOL_7089</name>
</gene>
<dbReference type="InterPro" id="IPR017853">
    <property type="entry name" value="GH"/>
</dbReference>
<evidence type="ECO:0000259" key="2">
    <source>
        <dbReference type="Pfam" id="PF13204"/>
    </source>
</evidence>
<organism evidence="3 4">
    <name type="scientific">Acidisarcina polymorpha</name>
    <dbReference type="NCBI Taxonomy" id="2211140"/>
    <lineage>
        <taxon>Bacteria</taxon>
        <taxon>Pseudomonadati</taxon>
        <taxon>Acidobacteriota</taxon>
        <taxon>Terriglobia</taxon>
        <taxon>Terriglobales</taxon>
        <taxon>Acidobacteriaceae</taxon>
        <taxon>Acidisarcina</taxon>
    </lineage>
</organism>
<geneLocation type="plasmid" evidence="4">
    <name>pacpol4</name>
</geneLocation>